<gene>
    <name evidence="1" type="ORF">FB45DRAFT_1067046</name>
</gene>
<comment type="caution">
    <text evidence="1">The sequence shown here is derived from an EMBL/GenBank/DDBJ whole genome shotgun (WGS) entry which is preliminary data.</text>
</comment>
<dbReference type="AlphaFoldDB" id="A0AAD7B2P5"/>
<evidence type="ECO:0008006" key="3">
    <source>
        <dbReference type="Google" id="ProtNLM"/>
    </source>
</evidence>
<dbReference type="EMBL" id="JARKIF010000042">
    <property type="protein sequence ID" value="KAJ7609006.1"/>
    <property type="molecule type" value="Genomic_DNA"/>
</dbReference>
<name>A0AAD7B2P5_9AGAR</name>
<organism evidence="1 2">
    <name type="scientific">Roridomyces roridus</name>
    <dbReference type="NCBI Taxonomy" id="1738132"/>
    <lineage>
        <taxon>Eukaryota</taxon>
        <taxon>Fungi</taxon>
        <taxon>Dikarya</taxon>
        <taxon>Basidiomycota</taxon>
        <taxon>Agaricomycotina</taxon>
        <taxon>Agaricomycetes</taxon>
        <taxon>Agaricomycetidae</taxon>
        <taxon>Agaricales</taxon>
        <taxon>Marasmiineae</taxon>
        <taxon>Mycenaceae</taxon>
        <taxon>Roridomyces</taxon>
    </lineage>
</organism>
<evidence type="ECO:0000313" key="2">
    <source>
        <dbReference type="Proteomes" id="UP001221142"/>
    </source>
</evidence>
<sequence length="535" mass="59792">MDSQMTSICSECGATKIANAEPSDTIPATPETLAGYQLLAASNEPPNSAERAFLQAVASKSAVRLTCLDEEISRLKDRLGQLEAERSQLAGYHSQNVAILSPLRRMPHEILTEIFLWTLPPAASNPDVNESPWVLGQISSRWRAISLSTPSLWSAACLDYGGEPPIPQMIEAQVERAMVLKIHFLGSDAVESVPNTQREMFKTLSEHSGRWEELWIQLTPTLTPQLDELLRGRLPSLRKIYVGFEDPDIELALDSVKCFHTAPALVNATVLMSPKPILLPAHRLTSYRAACPWGDHERVLKMATNLVEAHIAIAFDNEPWPGLNDPPIDINLHRLQRLYVEHVEILNYLRAPLLDELAVDIASREDVLTPLKAFVVRSSCALRRFCMQGAPDADTTPEILNEYPSICSFTVVFTRQRRSKTELANALDAHLTMLTATCDRVAVSPHLTELCLGMTCTFPIDYSLFLEMLESRRGPNFSLQTTTFLAHANQMPEPVTRSRLDALGRGGLDVRLRGGSDSKREIALWLFEMPWLWKR</sequence>
<protein>
    <recommendedName>
        <fullName evidence="3">F-box domain-containing protein</fullName>
    </recommendedName>
</protein>
<accession>A0AAD7B2P5</accession>
<reference evidence="1" key="1">
    <citation type="submission" date="2023-03" db="EMBL/GenBank/DDBJ databases">
        <title>Massive genome expansion in bonnet fungi (Mycena s.s.) driven by repeated elements and novel gene families across ecological guilds.</title>
        <authorList>
            <consortium name="Lawrence Berkeley National Laboratory"/>
            <person name="Harder C.B."/>
            <person name="Miyauchi S."/>
            <person name="Viragh M."/>
            <person name="Kuo A."/>
            <person name="Thoen E."/>
            <person name="Andreopoulos B."/>
            <person name="Lu D."/>
            <person name="Skrede I."/>
            <person name="Drula E."/>
            <person name="Henrissat B."/>
            <person name="Morin E."/>
            <person name="Kohler A."/>
            <person name="Barry K."/>
            <person name="LaButti K."/>
            <person name="Morin E."/>
            <person name="Salamov A."/>
            <person name="Lipzen A."/>
            <person name="Mereny Z."/>
            <person name="Hegedus B."/>
            <person name="Baldrian P."/>
            <person name="Stursova M."/>
            <person name="Weitz H."/>
            <person name="Taylor A."/>
            <person name="Grigoriev I.V."/>
            <person name="Nagy L.G."/>
            <person name="Martin F."/>
            <person name="Kauserud H."/>
        </authorList>
    </citation>
    <scope>NUCLEOTIDE SEQUENCE</scope>
    <source>
        <strain evidence="1">9284</strain>
    </source>
</reference>
<proteinExistence type="predicted"/>
<keyword evidence="2" id="KW-1185">Reference proteome</keyword>
<evidence type="ECO:0000313" key="1">
    <source>
        <dbReference type="EMBL" id="KAJ7609006.1"/>
    </source>
</evidence>
<dbReference type="Proteomes" id="UP001221142">
    <property type="component" value="Unassembled WGS sequence"/>
</dbReference>